<evidence type="ECO:0000313" key="3">
    <source>
        <dbReference type="Proteomes" id="UP001159363"/>
    </source>
</evidence>
<feature type="region of interest" description="Disordered" evidence="1">
    <location>
        <begin position="1"/>
        <end position="34"/>
    </location>
</feature>
<organism evidence="2 3">
    <name type="scientific">Dryococelus australis</name>
    <dbReference type="NCBI Taxonomy" id="614101"/>
    <lineage>
        <taxon>Eukaryota</taxon>
        <taxon>Metazoa</taxon>
        <taxon>Ecdysozoa</taxon>
        <taxon>Arthropoda</taxon>
        <taxon>Hexapoda</taxon>
        <taxon>Insecta</taxon>
        <taxon>Pterygota</taxon>
        <taxon>Neoptera</taxon>
        <taxon>Polyneoptera</taxon>
        <taxon>Phasmatodea</taxon>
        <taxon>Verophasmatodea</taxon>
        <taxon>Anareolatae</taxon>
        <taxon>Phasmatidae</taxon>
        <taxon>Eurycanthinae</taxon>
        <taxon>Dryococelus</taxon>
    </lineage>
</organism>
<feature type="region of interest" description="Disordered" evidence="1">
    <location>
        <begin position="140"/>
        <end position="201"/>
    </location>
</feature>
<name>A0ABQ9GTD1_9NEOP</name>
<protein>
    <submittedName>
        <fullName evidence="2">Uncharacterized protein</fullName>
    </submittedName>
</protein>
<comment type="caution">
    <text evidence="2">The sequence shown here is derived from an EMBL/GenBank/DDBJ whole genome shotgun (WGS) entry which is preliminary data.</text>
</comment>
<reference evidence="2 3" key="1">
    <citation type="submission" date="2023-02" db="EMBL/GenBank/DDBJ databases">
        <title>LHISI_Scaffold_Assembly.</title>
        <authorList>
            <person name="Stuart O.P."/>
            <person name="Cleave R."/>
            <person name="Magrath M.J.L."/>
            <person name="Mikheyev A.S."/>
        </authorList>
    </citation>
    <scope>NUCLEOTIDE SEQUENCE [LARGE SCALE GENOMIC DNA]</scope>
    <source>
        <strain evidence="2">Daus_M_001</strain>
        <tissue evidence="2">Leg muscle</tissue>
    </source>
</reference>
<gene>
    <name evidence="2" type="ORF">PR048_023160</name>
</gene>
<accession>A0ABQ9GTD1</accession>
<feature type="compositionally biased region" description="Polar residues" evidence="1">
    <location>
        <begin position="163"/>
        <end position="175"/>
    </location>
</feature>
<keyword evidence="3" id="KW-1185">Reference proteome</keyword>
<dbReference type="EMBL" id="JARBHB010000009">
    <property type="protein sequence ID" value="KAJ8875265.1"/>
    <property type="molecule type" value="Genomic_DNA"/>
</dbReference>
<sequence length="433" mass="48113">MEQRRDERAGETGDPRKNQPTNGIVRNDSHTRKSCGRLGIEPGSPWWNASGLTAGPAMISSQRLICHINVTSEAARRGKEISTSRTGFAPNTSLRLGSSARNSTFVFRFWTIVGGNPENPMSAYTRQKVKSKYRNRIRLEIVSQKQSNGTHKSPYDKSEAVPGTSSEADLLTNSHCDSRAEHLPRRRHRGANPRPSDYRSATLPLSYEGRASHSLTNFQLKFESGDNLNCCRNDNLLFTVAKKASCRIDIVRPRTSKPKRIRIAFHNGEWTIHMFNAVITSSRLETAALRRAAYTHAQDGIGSFVRPPFQDAAPDVGYNGSSRRRHSKTPGLEPLMQRLAPSDLRPATKRCYFVVGLATAPSGAASVTPRRPWRVTSRRAHVVGAARSLRAPLISESDVQQVREIWAARPLTADIFGVAGDDVFATFRTNENR</sequence>
<evidence type="ECO:0000256" key="1">
    <source>
        <dbReference type="SAM" id="MobiDB-lite"/>
    </source>
</evidence>
<dbReference type="Proteomes" id="UP001159363">
    <property type="component" value="Chromosome 8"/>
</dbReference>
<feature type="compositionally biased region" description="Basic and acidic residues" evidence="1">
    <location>
        <begin position="1"/>
        <end position="17"/>
    </location>
</feature>
<proteinExistence type="predicted"/>
<evidence type="ECO:0000313" key="2">
    <source>
        <dbReference type="EMBL" id="KAJ8875265.1"/>
    </source>
</evidence>